<organism evidence="1 2">
    <name type="scientific">Solanum verrucosum</name>
    <dbReference type="NCBI Taxonomy" id="315347"/>
    <lineage>
        <taxon>Eukaryota</taxon>
        <taxon>Viridiplantae</taxon>
        <taxon>Streptophyta</taxon>
        <taxon>Embryophyta</taxon>
        <taxon>Tracheophyta</taxon>
        <taxon>Spermatophyta</taxon>
        <taxon>Magnoliopsida</taxon>
        <taxon>eudicotyledons</taxon>
        <taxon>Gunneridae</taxon>
        <taxon>Pentapetalae</taxon>
        <taxon>asterids</taxon>
        <taxon>lamiids</taxon>
        <taxon>Solanales</taxon>
        <taxon>Solanaceae</taxon>
        <taxon>Solanoideae</taxon>
        <taxon>Solaneae</taxon>
        <taxon>Solanum</taxon>
    </lineage>
</organism>
<dbReference type="Proteomes" id="UP001234989">
    <property type="component" value="Chromosome 4"/>
</dbReference>
<gene>
    <name evidence="1" type="ORF">MTR67_019391</name>
</gene>
<accession>A0AAF0QSQ3</accession>
<proteinExistence type="predicted"/>
<dbReference type="EMBL" id="CP133615">
    <property type="protein sequence ID" value="WMV26006.1"/>
    <property type="molecule type" value="Genomic_DNA"/>
</dbReference>
<evidence type="ECO:0000313" key="2">
    <source>
        <dbReference type="Proteomes" id="UP001234989"/>
    </source>
</evidence>
<name>A0AAF0QSQ3_SOLVR</name>
<sequence length="69" mass="7780">MPPRRVVTCCPVRRNAEEQGVPNAREVQPHGEVNNAEFREAIRILSQAVTNQIGQQRGARQEEVDTSRV</sequence>
<evidence type="ECO:0000313" key="1">
    <source>
        <dbReference type="EMBL" id="WMV26006.1"/>
    </source>
</evidence>
<reference evidence="1" key="1">
    <citation type="submission" date="2023-08" db="EMBL/GenBank/DDBJ databases">
        <title>A de novo genome assembly of Solanum verrucosum Schlechtendal, a Mexican diploid species geographically isolated from the other diploid A-genome species in potato relatives.</title>
        <authorList>
            <person name="Hosaka K."/>
        </authorList>
    </citation>
    <scope>NUCLEOTIDE SEQUENCE</scope>
    <source>
        <tissue evidence="1">Young leaves</tissue>
    </source>
</reference>
<keyword evidence="2" id="KW-1185">Reference proteome</keyword>
<protein>
    <recommendedName>
        <fullName evidence="3">Gag-pol polyprotein</fullName>
    </recommendedName>
</protein>
<evidence type="ECO:0008006" key="3">
    <source>
        <dbReference type="Google" id="ProtNLM"/>
    </source>
</evidence>
<dbReference type="AlphaFoldDB" id="A0AAF0QSQ3"/>